<dbReference type="EMBL" id="FJYW01000013">
    <property type="protein sequence ID" value="CZY22741.1"/>
    <property type="molecule type" value="Genomic_DNA"/>
</dbReference>
<comment type="caution">
    <text evidence="2">The sequence shown here is derived from an EMBL/GenBank/DDBJ whole genome shotgun (WGS) entry which is preliminary data.</text>
</comment>
<accession>A0A822X6M6</accession>
<proteinExistence type="predicted"/>
<gene>
    <name evidence="2" type="ORF">SAMEA2273352_04430</name>
</gene>
<dbReference type="RefSeq" id="WP_022649997.1">
    <property type="nucleotide sequence ID" value="NZ_JADILR010000014.1"/>
</dbReference>
<evidence type="ECO:0000313" key="2">
    <source>
        <dbReference type="EMBL" id="CZY22741.1"/>
    </source>
</evidence>
<sequence length="287" mass="31860">MSKKKKTPDCPWLHPLPVPDVVHSTAPLLPPPESVSGGRCYCCSADMKHLFVLPESLPLSRLAEDAQDARTRLVRAKDTLAQLESRPTPQVPVEYEKHARALKAARTGMQHASLAARRIALRHIPKTLLTDTSLLSDIEHAELERLTTPFHLCYLCHAWHALNGFAAAQGVMVWLPDLHPRNVVALNRKALQAVFSTRPGEVREGRRVLSELTRHRLPLEERFGGWRPADYADALKRFPPVMRDEMRQKMNGVALILTPDSVTDSDVLSGASQTTILSSQSSGTTVT</sequence>
<dbReference type="AlphaFoldDB" id="A0A822X6M6"/>
<feature type="coiled-coil region" evidence="1">
    <location>
        <begin position="59"/>
        <end position="86"/>
    </location>
</feature>
<organism evidence="2 3">
    <name type="scientific">Enterobacter hormaechei</name>
    <dbReference type="NCBI Taxonomy" id="158836"/>
    <lineage>
        <taxon>Bacteria</taxon>
        <taxon>Pseudomonadati</taxon>
        <taxon>Pseudomonadota</taxon>
        <taxon>Gammaproteobacteria</taxon>
        <taxon>Enterobacterales</taxon>
        <taxon>Enterobacteriaceae</taxon>
        <taxon>Enterobacter</taxon>
        <taxon>Enterobacter cloacae complex</taxon>
    </lineage>
</organism>
<keyword evidence="1" id="KW-0175">Coiled coil</keyword>
<evidence type="ECO:0000313" key="3">
    <source>
        <dbReference type="Proteomes" id="UP000076205"/>
    </source>
</evidence>
<dbReference type="Proteomes" id="UP000076205">
    <property type="component" value="Unassembled WGS sequence"/>
</dbReference>
<reference evidence="2 3" key="1">
    <citation type="submission" date="2016-03" db="EMBL/GenBank/DDBJ databases">
        <authorList>
            <consortium name="Pathogen Informatics"/>
        </authorList>
    </citation>
    <scope>NUCLEOTIDE SEQUENCE [LARGE SCALE GENOMIC DNA]</scope>
    <source>
        <strain evidence="3">e1424</strain>
    </source>
</reference>
<name>A0A822X6M6_9ENTR</name>
<evidence type="ECO:0000256" key="1">
    <source>
        <dbReference type="SAM" id="Coils"/>
    </source>
</evidence>
<protein>
    <recommendedName>
        <fullName evidence="4">Conjugal transfer protein TraT</fullName>
    </recommendedName>
</protein>
<evidence type="ECO:0008006" key="4">
    <source>
        <dbReference type="Google" id="ProtNLM"/>
    </source>
</evidence>